<dbReference type="InterPro" id="IPR040799">
    <property type="entry name" value="ComR_TPR"/>
</dbReference>
<dbReference type="RefSeq" id="WP_006908540.1">
    <property type="nucleotide sequence ID" value="NZ_JH932292.1"/>
</dbReference>
<dbReference type="Proteomes" id="UP000004465">
    <property type="component" value="Unassembled WGS sequence"/>
</dbReference>
<evidence type="ECO:0000259" key="1">
    <source>
        <dbReference type="PROSITE" id="PS50943"/>
    </source>
</evidence>
<dbReference type="EMBL" id="AGZD01000007">
    <property type="protein sequence ID" value="EKB55043.1"/>
    <property type="molecule type" value="Genomic_DNA"/>
</dbReference>
<name>K1LYB9_9LACT</name>
<dbReference type="OrthoDB" id="2233180at2"/>
<dbReference type="STRING" id="883111.HMPREF9706_01233"/>
<comment type="caution">
    <text evidence="2">The sequence shown here is derived from an EMBL/GenBank/DDBJ whole genome shotgun (WGS) entry which is preliminary data.</text>
</comment>
<dbReference type="Gene3D" id="1.10.260.40">
    <property type="entry name" value="lambda repressor-like DNA-binding domains"/>
    <property type="match status" value="1"/>
</dbReference>
<keyword evidence="3" id="KW-1185">Reference proteome</keyword>
<reference evidence="2 3" key="1">
    <citation type="submission" date="2012-07" db="EMBL/GenBank/DDBJ databases">
        <title>The Genome Sequence of Facklamia hominis CCUG 36813.</title>
        <authorList>
            <consortium name="The Broad Institute Genome Sequencing Platform"/>
            <person name="Earl A."/>
            <person name="Ward D."/>
            <person name="Feldgarden M."/>
            <person name="Gevers D."/>
            <person name="Huys G."/>
            <person name="Walker B."/>
            <person name="Young S.K."/>
            <person name="Zeng Q."/>
            <person name="Gargeya S."/>
            <person name="Fitzgerald M."/>
            <person name="Haas B."/>
            <person name="Abouelleil A."/>
            <person name="Alvarado L."/>
            <person name="Arachchi H.M."/>
            <person name="Berlin A.M."/>
            <person name="Chapman S.B."/>
            <person name="Goldberg J."/>
            <person name="Griggs A."/>
            <person name="Gujja S."/>
            <person name="Hansen M."/>
            <person name="Howarth C."/>
            <person name="Imamovic A."/>
            <person name="Larimer J."/>
            <person name="McCowen C."/>
            <person name="Montmayeur A."/>
            <person name="Murphy C."/>
            <person name="Neiman D."/>
            <person name="Pearson M."/>
            <person name="Priest M."/>
            <person name="Roberts A."/>
            <person name="Saif S."/>
            <person name="Shea T."/>
            <person name="Sisk P."/>
            <person name="Sykes S."/>
            <person name="Wortman J."/>
            <person name="Nusbaum C."/>
            <person name="Birren B."/>
        </authorList>
    </citation>
    <scope>NUCLEOTIDE SEQUENCE [LARGE SCALE GENOMIC DNA]</scope>
    <source>
        <strain evidence="2 3">CCUG 36813</strain>
    </source>
</reference>
<dbReference type="GO" id="GO:0003677">
    <property type="term" value="F:DNA binding"/>
    <property type="evidence" value="ECO:0007669"/>
    <property type="project" value="InterPro"/>
</dbReference>
<accession>K1LYB9</accession>
<protein>
    <recommendedName>
        <fullName evidence="1">HTH cro/C1-type domain-containing protein</fullName>
    </recommendedName>
</protein>
<dbReference type="InterPro" id="IPR001387">
    <property type="entry name" value="Cro/C1-type_HTH"/>
</dbReference>
<gene>
    <name evidence="2" type="ORF">HMPREF9706_01233</name>
</gene>
<dbReference type="Pfam" id="PF18710">
    <property type="entry name" value="ComR_TPR"/>
    <property type="match status" value="1"/>
</dbReference>
<dbReference type="SUPFAM" id="SSF47413">
    <property type="entry name" value="lambda repressor-like DNA-binding domains"/>
    <property type="match status" value="1"/>
</dbReference>
<proteinExistence type="predicted"/>
<dbReference type="AlphaFoldDB" id="K1LYB9"/>
<sequence length="311" mass="37048">MHSKKELGKKIRLLRETNQLSRETFCEDESQLTVRQLARIESGQSLPSLYKLEFICNQLHIPLSFLLEEKYLTPPFEYYQIKDRLMNFASYGLKDKIQEKDDLYEIVFQKYYDYLPEEEQIAIDIMHATSDVVNEHIDLYGQAIIDDYFDQVKLKSSYTLNDLLIIRLYLSQVDFTNEQYFDDNLIDTMLSKVLNQVDFIHYNMVNFGISFYIDSITTLFHYKNFNRIEEILTCLDTLIHIDKKAEDLIICTMLKAKWYLYAKNSIPMTKYFYQQAIDYANLFNEVFLADKLTDELELDLKRYATGKFDLE</sequence>
<organism evidence="2 3">
    <name type="scientific">Facklamia hominis CCUG 36813</name>
    <dbReference type="NCBI Taxonomy" id="883111"/>
    <lineage>
        <taxon>Bacteria</taxon>
        <taxon>Bacillati</taxon>
        <taxon>Bacillota</taxon>
        <taxon>Bacilli</taxon>
        <taxon>Lactobacillales</taxon>
        <taxon>Aerococcaceae</taxon>
        <taxon>Facklamia</taxon>
    </lineage>
</organism>
<evidence type="ECO:0000313" key="3">
    <source>
        <dbReference type="Proteomes" id="UP000004465"/>
    </source>
</evidence>
<dbReference type="InterPro" id="IPR010982">
    <property type="entry name" value="Lambda_DNA-bd_dom_sf"/>
</dbReference>
<evidence type="ECO:0000313" key="2">
    <source>
        <dbReference type="EMBL" id="EKB55043.1"/>
    </source>
</evidence>
<dbReference type="HOGENOM" id="CLU_078793_0_0_9"/>
<dbReference type="PROSITE" id="PS50943">
    <property type="entry name" value="HTH_CROC1"/>
    <property type="match status" value="1"/>
</dbReference>
<feature type="domain" description="HTH cro/C1-type" evidence="1">
    <location>
        <begin position="11"/>
        <end position="66"/>
    </location>
</feature>
<dbReference type="PATRIC" id="fig|883111.3.peg.1238"/>
<dbReference type="CDD" id="cd00093">
    <property type="entry name" value="HTH_XRE"/>
    <property type="match status" value="1"/>
</dbReference>